<dbReference type="Gramene" id="KQJ99040">
    <property type="protein sequence ID" value="KQJ99040"/>
    <property type="gene ID" value="BRADI_3g40700v3"/>
</dbReference>
<accession>A0A0Q3JL30</accession>
<dbReference type="EMBL" id="CM000882">
    <property type="protein sequence ID" value="KQJ99040.1"/>
    <property type="molecule type" value="Genomic_DNA"/>
</dbReference>
<evidence type="ECO:0000313" key="3">
    <source>
        <dbReference type="EnsemblPlants" id="KQJ99040"/>
    </source>
</evidence>
<keyword evidence="4" id="KW-1185">Reference proteome</keyword>
<organism evidence="2">
    <name type="scientific">Brachypodium distachyon</name>
    <name type="common">Purple false brome</name>
    <name type="synonym">Trachynia distachya</name>
    <dbReference type="NCBI Taxonomy" id="15368"/>
    <lineage>
        <taxon>Eukaryota</taxon>
        <taxon>Viridiplantae</taxon>
        <taxon>Streptophyta</taxon>
        <taxon>Embryophyta</taxon>
        <taxon>Tracheophyta</taxon>
        <taxon>Spermatophyta</taxon>
        <taxon>Magnoliopsida</taxon>
        <taxon>Liliopsida</taxon>
        <taxon>Poales</taxon>
        <taxon>Poaceae</taxon>
        <taxon>BOP clade</taxon>
        <taxon>Pooideae</taxon>
        <taxon>Stipodae</taxon>
        <taxon>Brachypodieae</taxon>
        <taxon>Brachypodium</taxon>
    </lineage>
</organism>
<sequence length="771" mass="83334">MEHETPLMKTMREFTMAEPNNCHKEWTAYMALVKAKETAALASPTSATSPPRSRARPVATSASVSSIPATGRAATATPFTTAPHAESPKDKWAAKFEALFDEALAVVRAERKAAANSQGTSSPTTSSHAPAAEALDSTPALVRPVSTVAPAASFTPDPAATTATGLSLPAPGYAASASRDIDIILEMPATCSTGCLQGNTSANSTLGVRCVGQAPSMVSDTIFNAESPAICSTVCPSHEKDMTQQSDVGLVASSATEGIELSNTLMVPRPLKFFIVQNVTAGALVFGPLDIGLDMDIALKGHNRDSASNLLIKTHTWYAQCRCPPISLYGPGLVLSVAQHVFLAMSNMTTVVSEKDWLSFMCANLRQPWPPPFGVHSSAFLIAAHMLDNLQVELVQLQPWPSWQLFLSFLTMMGYFCDILVSTSSEVKWKNRLVLNKYGSWSNTMLLHSPSQISGQSCDIPDTCYKCLILCGGIESKIIILQFLGGLPERYWSSKFYCKGKQLLHCASGHTITLHPAVASGHSEIVPSLQARGTRATAVFDLVASVYLVVSSAHTVLNFPGTQPSQVLVLCLALNQIIEYSTDTSSWIDATPSVDHAIQGGSELGYSWHYFELELLVDGFLHTFVSRNLSGYIIPYGSEHIKLHIAGLFSQPLLKNWVQLYPTRKALLYDSTEFQWQIAWSIGLVCSDACKQYFTLTLRDYLAHCMHRHLHQATGTMVALNIGQGVTVPWDPGGGVAGLRASRILWRGDCQRPLRLDGIMGRLVGLDSPGS</sequence>
<dbReference type="AlphaFoldDB" id="A0A0Q3JL30"/>
<dbReference type="Proteomes" id="UP000008810">
    <property type="component" value="Chromosome 3"/>
</dbReference>
<dbReference type="ExpressionAtlas" id="A0A0Q3JL30">
    <property type="expression patterns" value="baseline and differential"/>
</dbReference>
<gene>
    <name evidence="3" type="primary">LOC104583739</name>
    <name evidence="2" type="ORF">BRADI_3g40700v3</name>
</gene>
<evidence type="ECO:0000313" key="4">
    <source>
        <dbReference type="Proteomes" id="UP000008810"/>
    </source>
</evidence>
<name>A0A0Q3JL30_BRADI</name>
<feature type="compositionally biased region" description="Low complexity" evidence="1">
    <location>
        <begin position="42"/>
        <end position="85"/>
    </location>
</feature>
<dbReference type="RefSeq" id="XP_010235326.1">
    <property type="nucleotide sequence ID" value="XM_010237024.2"/>
</dbReference>
<protein>
    <submittedName>
        <fullName evidence="2 3">Uncharacterized protein</fullName>
    </submittedName>
</protein>
<feature type="region of interest" description="Disordered" evidence="1">
    <location>
        <begin position="42"/>
        <end position="86"/>
    </location>
</feature>
<dbReference type="GeneID" id="104583739"/>
<proteinExistence type="predicted"/>
<evidence type="ECO:0000313" key="2">
    <source>
        <dbReference type="EMBL" id="KQJ99040.1"/>
    </source>
</evidence>
<dbReference type="EnsemblPlants" id="KQJ99040">
    <property type="protein sequence ID" value="KQJ99040"/>
    <property type="gene ID" value="BRADI_3g40700v3"/>
</dbReference>
<reference evidence="2" key="2">
    <citation type="submission" date="2017-06" db="EMBL/GenBank/DDBJ databases">
        <title>WGS assembly of Brachypodium distachyon.</title>
        <authorList>
            <consortium name="The International Brachypodium Initiative"/>
            <person name="Lucas S."/>
            <person name="Harmon-Smith M."/>
            <person name="Lail K."/>
            <person name="Tice H."/>
            <person name="Grimwood J."/>
            <person name="Bruce D."/>
            <person name="Barry K."/>
            <person name="Shu S."/>
            <person name="Lindquist E."/>
            <person name="Wang M."/>
            <person name="Pitluck S."/>
            <person name="Vogel J.P."/>
            <person name="Garvin D.F."/>
            <person name="Mockler T.C."/>
            <person name="Schmutz J."/>
            <person name="Rokhsar D."/>
            <person name="Bevan M.W."/>
        </authorList>
    </citation>
    <scope>NUCLEOTIDE SEQUENCE</scope>
    <source>
        <strain evidence="2">Bd21</strain>
    </source>
</reference>
<evidence type="ECO:0000256" key="1">
    <source>
        <dbReference type="SAM" id="MobiDB-lite"/>
    </source>
</evidence>
<dbReference type="KEGG" id="bdi:104583739"/>
<reference evidence="3" key="3">
    <citation type="submission" date="2018-08" db="UniProtKB">
        <authorList>
            <consortium name="EnsemblPlants"/>
        </authorList>
    </citation>
    <scope>IDENTIFICATION</scope>
    <source>
        <strain evidence="3">cv. Bd21</strain>
    </source>
</reference>
<reference evidence="2 3" key="1">
    <citation type="journal article" date="2010" name="Nature">
        <title>Genome sequencing and analysis of the model grass Brachypodium distachyon.</title>
        <authorList>
            <consortium name="International Brachypodium Initiative"/>
        </authorList>
    </citation>
    <scope>NUCLEOTIDE SEQUENCE [LARGE SCALE GENOMIC DNA]</scope>
    <source>
        <strain evidence="2 3">Bd21</strain>
    </source>
</reference>